<accession>A0A7V8LKU8</accession>
<dbReference type="EMBL" id="LJFS01000029">
    <property type="protein sequence ID" value="KPG29709.1"/>
    <property type="molecule type" value="Genomic_DNA"/>
</dbReference>
<dbReference type="EMBL" id="LJFO01000016">
    <property type="protein sequence ID" value="KPG04772.1"/>
    <property type="molecule type" value="Genomic_DNA"/>
</dbReference>
<evidence type="ECO:0000313" key="4">
    <source>
        <dbReference type="Proteomes" id="UP000037843"/>
    </source>
</evidence>
<reference evidence="4 5" key="1">
    <citation type="submission" date="2015-09" db="EMBL/GenBank/DDBJ databases">
        <title>Genome Sequences of Mycobacterium immunogenum Isolates, Recuperated from a Chloraminated Drinking Water Distribution System Simulator Subjected to Episodes of Nitrification.</title>
        <authorList>
            <person name="Gomez-Alvarez V."/>
            <person name="Revetta R.P."/>
        </authorList>
    </citation>
    <scope>NUCLEOTIDE SEQUENCE [LARGE SCALE GENOMIC DNA]</scope>
    <source>
        <strain evidence="2 4">H008</strain>
        <strain evidence="3 5">H076</strain>
    </source>
</reference>
<evidence type="ECO:0000313" key="3">
    <source>
        <dbReference type="EMBL" id="KPG29709.1"/>
    </source>
</evidence>
<dbReference type="AlphaFoldDB" id="A0A7V8LKU8"/>
<feature type="compositionally biased region" description="Polar residues" evidence="1">
    <location>
        <begin position="1"/>
        <end position="15"/>
    </location>
</feature>
<gene>
    <name evidence="2" type="ORF">AN908_23235</name>
    <name evidence="3" type="ORF">AN912_20280</name>
</gene>
<keyword evidence="5" id="KW-1185">Reference proteome</keyword>
<evidence type="ECO:0000256" key="1">
    <source>
        <dbReference type="SAM" id="MobiDB-lite"/>
    </source>
</evidence>
<dbReference type="Proteomes" id="UP000037843">
    <property type="component" value="Unassembled WGS sequence"/>
</dbReference>
<organism evidence="2 4">
    <name type="scientific">Mycobacteroides immunogenum</name>
    <dbReference type="NCBI Taxonomy" id="83262"/>
    <lineage>
        <taxon>Bacteria</taxon>
        <taxon>Bacillati</taxon>
        <taxon>Actinomycetota</taxon>
        <taxon>Actinomycetes</taxon>
        <taxon>Mycobacteriales</taxon>
        <taxon>Mycobacteriaceae</taxon>
        <taxon>Mycobacteroides</taxon>
    </lineage>
</organism>
<protein>
    <submittedName>
        <fullName evidence="2">Uncharacterized protein</fullName>
    </submittedName>
</protein>
<proteinExistence type="predicted"/>
<sequence>MSACNQSDGSGQRATGATAIPHNTVPGQALVERLNQVKSCGPHIGFDGRAIEDKLGNQLPQLSVVADRLAEVTPRGDTVFIDHQVDQIAYYRNVVWSEMVVGVHDNDANMDILLQADKDSWERFLNHTVVELEQGKDIPDADVDGLFPPQDNPCHS</sequence>
<dbReference type="Proteomes" id="UP000037962">
    <property type="component" value="Unassembled WGS sequence"/>
</dbReference>
<comment type="caution">
    <text evidence="2">The sequence shown here is derived from an EMBL/GenBank/DDBJ whole genome shotgun (WGS) entry which is preliminary data.</text>
</comment>
<evidence type="ECO:0000313" key="2">
    <source>
        <dbReference type="EMBL" id="KPG04772.1"/>
    </source>
</evidence>
<evidence type="ECO:0000313" key="5">
    <source>
        <dbReference type="Proteomes" id="UP000037962"/>
    </source>
</evidence>
<dbReference type="RefSeq" id="WP_043079542.1">
    <property type="nucleotide sequence ID" value="NZ_JACKUV010000024.1"/>
</dbReference>
<name>A0A7V8LKU8_9MYCO</name>
<feature type="region of interest" description="Disordered" evidence="1">
    <location>
        <begin position="1"/>
        <end position="21"/>
    </location>
</feature>
<dbReference type="KEGG" id="miz:BAB75_09900"/>